<dbReference type="InterPro" id="IPR011037">
    <property type="entry name" value="Pyrv_Knase-like_insert_dom_sf"/>
</dbReference>
<dbReference type="Pfam" id="PF03473">
    <property type="entry name" value="MOSC"/>
    <property type="match status" value="1"/>
</dbReference>
<gene>
    <name evidence="3" type="primary">LOC102807420</name>
</gene>
<name>A0ABM0MT75_SACKO</name>
<reference evidence="3" key="1">
    <citation type="submission" date="2025-08" db="UniProtKB">
        <authorList>
            <consortium name="RefSeq"/>
        </authorList>
    </citation>
    <scope>IDENTIFICATION</scope>
    <source>
        <tissue evidence="3">Testes</tissue>
    </source>
</reference>
<dbReference type="SUPFAM" id="SSF50800">
    <property type="entry name" value="PK beta-barrel domain-like"/>
    <property type="match status" value="1"/>
</dbReference>
<dbReference type="InterPro" id="IPR005302">
    <property type="entry name" value="MoCF_Sase_C"/>
</dbReference>
<feature type="domain" description="MOSC" evidence="1">
    <location>
        <begin position="1"/>
        <end position="129"/>
    </location>
</feature>
<dbReference type="PROSITE" id="PS51340">
    <property type="entry name" value="MOSC"/>
    <property type="match status" value="1"/>
</dbReference>
<dbReference type="RefSeq" id="XP_006823216.1">
    <property type="nucleotide sequence ID" value="XM_006823153.1"/>
</dbReference>
<feature type="non-terminal residue" evidence="3">
    <location>
        <position position="1"/>
    </location>
</feature>
<dbReference type="Proteomes" id="UP000694865">
    <property type="component" value="Unplaced"/>
</dbReference>
<protein>
    <submittedName>
        <fullName evidence="3">Molybdenum cofactor sulfurase 2-like</fullName>
    </submittedName>
</protein>
<organism evidence="2 3">
    <name type="scientific">Saccoglossus kowalevskii</name>
    <name type="common">Acorn worm</name>
    <dbReference type="NCBI Taxonomy" id="10224"/>
    <lineage>
        <taxon>Eukaryota</taxon>
        <taxon>Metazoa</taxon>
        <taxon>Hemichordata</taxon>
        <taxon>Enteropneusta</taxon>
        <taxon>Harrimaniidae</taxon>
        <taxon>Saccoglossus</taxon>
    </lineage>
</organism>
<keyword evidence="2" id="KW-1185">Reference proteome</keyword>
<evidence type="ECO:0000259" key="1">
    <source>
        <dbReference type="PROSITE" id="PS51340"/>
    </source>
</evidence>
<sequence length="130" mass="14639">VKHLQQKIKERQITVDADVDSSNCLATDEDAENLIGRFRGNLIIDGEKAYEEDNWSTLRIGDLLLKSGGPCSRCQMVCINQMTAERSKEPLTTLATYRNRKVPFGIHLFHDREYSGTTWIQIGDAVTPLG</sequence>
<evidence type="ECO:0000313" key="3">
    <source>
        <dbReference type="RefSeq" id="XP_006823216.1"/>
    </source>
</evidence>
<dbReference type="GeneID" id="102807420"/>
<evidence type="ECO:0000313" key="2">
    <source>
        <dbReference type="Proteomes" id="UP000694865"/>
    </source>
</evidence>
<proteinExistence type="predicted"/>
<accession>A0ABM0MT75</accession>